<keyword evidence="7" id="KW-1185">Reference proteome</keyword>
<dbReference type="GO" id="GO:0003677">
    <property type="term" value="F:DNA binding"/>
    <property type="evidence" value="ECO:0007669"/>
    <property type="project" value="UniProtKB-KW"/>
</dbReference>
<evidence type="ECO:0000313" key="6">
    <source>
        <dbReference type="EMBL" id="KTR83402.1"/>
    </source>
</evidence>
<comment type="caution">
    <text evidence="6">The sequence shown here is derived from an EMBL/GenBank/DDBJ whole genome shotgun (WGS) entry which is preliminary data.</text>
</comment>
<evidence type="ECO:0000256" key="4">
    <source>
        <dbReference type="ARBA" id="ARBA00023163"/>
    </source>
</evidence>
<evidence type="ECO:0000256" key="3">
    <source>
        <dbReference type="ARBA" id="ARBA00023125"/>
    </source>
</evidence>
<dbReference type="InterPro" id="IPR036390">
    <property type="entry name" value="WH_DNA-bd_sf"/>
</dbReference>
<name>A0A147EGA5_9MICO</name>
<dbReference type="SUPFAM" id="SSF53850">
    <property type="entry name" value="Periplasmic binding protein-like II"/>
    <property type="match status" value="1"/>
</dbReference>
<feature type="domain" description="HTH lysR-type" evidence="5">
    <location>
        <begin position="5"/>
        <end position="63"/>
    </location>
</feature>
<dbReference type="Pfam" id="PF00126">
    <property type="entry name" value="HTH_1"/>
    <property type="match status" value="1"/>
</dbReference>
<dbReference type="Gene3D" id="3.40.190.10">
    <property type="entry name" value="Periplasmic binding protein-like II"/>
    <property type="match status" value="2"/>
</dbReference>
<evidence type="ECO:0000256" key="1">
    <source>
        <dbReference type="ARBA" id="ARBA00009437"/>
    </source>
</evidence>
<dbReference type="PRINTS" id="PR00039">
    <property type="entry name" value="HTHLYSR"/>
</dbReference>
<proteinExistence type="inferred from homology"/>
<dbReference type="InterPro" id="IPR000847">
    <property type="entry name" value="LysR_HTH_N"/>
</dbReference>
<dbReference type="OrthoDB" id="3461141at2"/>
<protein>
    <submittedName>
        <fullName evidence="6">LysR family transcriptional regulator</fullName>
    </submittedName>
</protein>
<keyword evidence="3" id="KW-0238">DNA-binding</keyword>
<keyword evidence="4" id="KW-0804">Transcription</keyword>
<dbReference type="GO" id="GO:0003700">
    <property type="term" value="F:DNA-binding transcription factor activity"/>
    <property type="evidence" value="ECO:0007669"/>
    <property type="project" value="InterPro"/>
</dbReference>
<evidence type="ECO:0000259" key="5">
    <source>
        <dbReference type="PROSITE" id="PS50931"/>
    </source>
</evidence>
<dbReference type="PANTHER" id="PTHR30346:SF0">
    <property type="entry name" value="HCA OPERON TRANSCRIPTIONAL ACTIVATOR HCAR"/>
    <property type="match status" value="1"/>
</dbReference>
<dbReference type="EMBL" id="LDRK01000084">
    <property type="protein sequence ID" value="KTR83402.1"/>
    <property type="molecule type" value="Genomic_DNA"/>
</dbReference>
<dbReference type="RefSeq" id="WP_058594426.1">
    <property type="nucleotide sequence ID" value="NZ_LDRK01000084.1"/>
</dbReference>
<dbReference type="Proteomes" id="UP000070810">
    <property type="component" value="Unassembled WGS sequence"/>
</dbReference>
<dbReference type="AlphaFoldDB" id="A0A147EGA5"/>
<dbReference type="Pfam" id="PF03466">
    <property type="entry name" value="LysR_substrate"/>
    <property type="match status" value="1"/>
</dbReference>
<sequence>MTTAFTLVQLSYFSAVARLENMTAAAAELSVTQSTLSSAISQLERELAVELFTRDRGRGLQLTPAGRALLARGPALLEEAELLASSVRSASEALSGELSVGIYAPLAPFRAPEILDRFEAAFPEVQLTFFEGDQGSLQEALHDGRCEVALMYDLGVDHRFARTVIDRVPPHVIVPEARAQALAGRSVVSLREFADDPFILLNLPHTGDYYLRLFRQLGLEPRIRHVSLGYETVRSYVARGHGYSILNQWLDQSLTYSGKRVVPLRLSDEFPPTEVSLVQRRDISPTRKAQAFVEVCRDIYQGSEGVSTPSIGRNEPSH</sequence>
<organism evidence="6 7">
    <name type="scientific">Leucobacter chromiiresistens</name>
    <dbReference type="NCBI Taxonomy" id="1079994"/>
    <lineage>
        <taxon>Bacteria</taxon>
        <taxon>Bacillati</taxon>
        <taxon>Actinomycetota</taxon>
        <taxon>Actinomycetes</taxon>
        <taxon>Micrococcales</taxon>
        <taxon>Microbacteriaceae</taxon>
        <taxon>Leucobacter</taxon>
    </lineage>
</organism>
<dbReference type="PATRIC" id="fig|1079994.3.peg.2394"/>
<dbReference type="PANTHER" id="PTHR30346">
    <property type="entry name" value="TRANSCRIPTIONAL DUAL REGULATOR HCAR-RELATED"/>
    <property type="match status" value="1"/>
</dbReference>
<comment type="similarity">
    <text evidence="1">Belongs to the LysR transcriptional regulatory family.</text>
</comment>
<dbReference type="SUPFAM" id="SSF46785">
    <property type="entry name" value="Winged helix' DNA-binding domain"/>
    <property type="match status" value="1"/>
</dbReference>
<evidence type="ECO:0000313" key="7">
    <source>
        <dbReference type="Proteomes" id="UP000070810"/>
    </source>
</evidence>
<dbReference type="GO" id="GO:0032993">
    <property type="term" value="C:protein-DNA complex"/>
    <property type="evidence" value="ECO:0007669"/>
    <property type="project" value="TreeGrafter"/>
</dbReference>
<keyword evidence="2" id="KW-0805">Transcription regulation</keyword>
<dbReference type="InterPro" id="IPR036388">
    <property type="entry name" value="WH-like_DNA-bd_sf"/>
</dbReference>
<reference evidence="6 7" key="1">
    <citation type="journal article" date="2016" name="Front. Microbiol.">
        <title>Genomic Resource of Rice Seed Associated Bacteria.</title>
        <authorList>
            <person name="Midha S."/>
            <person name="Bansal K."/>
            <person name="Sharma S."/>
            <person name="Kumar N."/>
            <person name="Patil P.P."/>
            <person name="Chaudhry V."/>
            <person name="Patil P.B."/>
        </authorList>
    </citation>
    <scope>NUCLEOTIDE SEQUENCE [LARGE SCALE GENOMIC DNA]</scope>
    <source>
        <strain evidence="6 7">NS354</strain>
    </source>
</reference>
<accession>A0A147EGA5</accession>
<dbReference type="Gene3D" id="1.10.10.10">
    <property type="entry name" value="Winged helix-like DNA-binding domain superfamily/Winged helix DNA-binding domain"/>
    <property type="match status" value="1"/>
</dbReference>
<dbReference type="InterPro" id="IPR005119">
    <property type="entry name" value="LysR_subst-bd"/>
</dbReference>
<dbReference type="FunFam" id="1.10.10.10:FF:000001">
    <property type="entry name" value="LysR family transcriptional regulator"/>
    <property type="match status" value="1"/>
</dbReference>
<dbReference type="PROSITE" id="PS50931">
    <property type="entry name" value="HTH_LYSR"/>
    <property type="match status" value="1"/>
</dbReference>
<evidence type="ECO:0000256" key="2">
    <source>
        <dbReference type="ARBA" id="ARBA00023015"/>
    </source>
</evidence>
<gene>
    <name evidence="6" type="ORF">NS354_10440</name>
</gene>